<protein>
    <recommendedName>
        <fullName evidence="19">Receptor-like serine/threonine-protein kinase</fullName>
        <ecNumber evidence="19">2.7.11.1</ecNumber>
    </recommendedName>
</protein>
<keyword evidence="11 19" id="KW-0067">ATP-binding</keyword>
<evidence type="ECO:0000256" key="13">
    <source>
        <dbReference type="ARBA" id="ARBA00023136"/>
    </source>
</evidence>
<gene>
    <name evidence="25" type="ORF">HannXRQ_Chr11g0332201</name>
</gene>
<sequence>MSPLCFSKVGITHTHSRFLKEKLFLPALASHSNSTSIFILLGAAIALFALLYFHKCYAAELDKISDSRFLTYGDTLVSPTGIFELGFFQPGNTKNTYLGIWYKKISVRTVVWVANRNHPLPGASLLGLKIADQGNLGLFNNISMIWSSNTTTSGNATAKLRDNGNLVVVDQQERVFWQSFDYPTDTLLPGMKLGRDHVRGKEWYLSSWKSSQDPAPGELTWAINTVGYPEFKLKQGDLVIHRGRPWRNQPSIGIYQFPNITLIHHVTINEHEVSDFYDIEGTTTISRVTLNSSVHQQVWAWVEDARGWVLVDSHPGDTCDTYNICNAYGICNSEKNQQSCTCLDKKRLLPKNQTGWDIADWSAGCSRRTPLECKNGSEDFIKYSNVKLPDTENTWFNMSMTLEECKTKCLKNCSCMAYANPDPGVRRRGCVIWFNDLLDMRVLPEGSAGPDIFVRMALSELESPSHSNEKQGGANVNVILLVIIPGVLIGFISTWLCYAHWKRNHPKTSREGKILNASTSLEEEMELPLFSFSTIANATANFLSDNKLGQGGFGAVYKGILEDGQEIAVKRLSKYSSQGIDEFKNEVICISKLQHRNLVKLLGCCIHGDEKLLIYEYMPNKSLDSFIFDKAQSLLLDWTKRVNIIKGIARGLVYLHHDSRLRIIHRDLKASNILLDQDMNPKISDFGLARSFGGNETQANTKRVVGTYGYMSPEYALDGLFSIKSDVFSFGILILEVLSGKRNRGFIDPENENNLVGHVWSLYTEGRSMELIDASCAESCHLPEAIRLINVALLCVQQKAGDRPNMSSVVLMMDSEGELTQPKKPSFFIEKEFPVGNFSTVAYTGCSLNDISITEADGR</sequence>
<dbReference type="PROSITE" id="PS50948">
    <property type="entry name" value="PAN"/>
    <property type="match status" value="1"/>
</dbReference>
<evidence type="ECO:0000256" key="11">
    <source>
        <dbReference type="ARBA" id="ARBA00022840"/>
    </source>
</evidence>
<keyword evidence="14" id="KW-1015">Disulfide bond</keyword>
<dbReference type="PANTHER" id="PTHR27002">
    <property type="entry name" value="RECEPTOR-LIKE SERINE/THREONINE-PROTEIN KINASE SD1-8"/>
    <property type="match status" value="1"/>
</dbReference>
<feature type="transmembrane region" description="Helical" evidence="21">
    <location>
        <begin position="478"/>
        <end position="501"/>
    </location>
</feature>
<dbReference type="PROSITE" id="PS00107">
    <property type="entry name" value="PROTEIN_KINASE_ATP"/>
    <property type="match status" value="1"/>
</dbReference>
<dbReference type="InParanoid" id="A0A251TAL5"/>
<evidence type="ECO:0000256" key="8">
    <source>
        <dbReference type="ARBA" id="ARBA00022734"/>
    </source>
</evidence>
<dbReference type="PROSITE" id="PS00108">
    <property type="entry name" value="PROTEIN_KINASE_ST"/>
    <property type="match status" value="1"/>
</dbReference>
<keyword evidence="8" id="KW-0430">Lectin</keyword>
<evidence type="ECO:0000256" key="15">
    <source>
        <dbReference type="ARBA" id="ARBA00023170"/>
    </source>
</evidence>
<evidence type="ECO:0000256" key="3">
    <source>
        <dbReference type="ARBA" id="ARBA00022527"/>
    </source>
</evidence>
<dbReference type="SUPFAM" id="SSF51110">
    <property type="entry name" value="alpha-D-mannose-specific plant lectins"/>
    <property type="match status" value="1"/>
</dbReference>
<dbReference type="AlphaFoldDB" id="A0A251TAL5"/>
<dbReference type="Pfam" id="PF07714">
    <property type="entry name" value="PK_Tyr_Ser-Thr"/>
    <property type="match status" value="1"/>
</dbReference>
<dbReference type="Gene3D" id="2.90.10.10">
    <property type="entry name" value="Bulb-type lectin domain"/>
    <property type="match status" value="1"/>
</dbReference>
<dbReference type="Pfam" id="PF00954">
    <property type="entry name" value="S_locus_glycop"/>
    <property type="match status" value="1"/>
</dbReference>
<dbReference type="Gene3D" id="3.30.200.20">
    <property type="entry name" value="Phosphorylase Kinase, domain 1"/>
    <property type="match status" value="1"/>
</dbReference>
<keyword evidence="13 21" id="KW-0472">Membrane</keyword>
<dbReference type="SMART" id="SM00108">
    <property type="entry name" value="B_lectin"/>
    <property type="match status" value="1"/>
</dbReference>
<dbReference type="InterPro" id="IPR001480">
    <property type="entry name" value="Bulb-type_lectin_dom"/>
</dbReference>
<keyword evidence="12 21" id="KW-1133">Transmembrane helix</keyword>
<evidence type="ECO:0000256" key="17">
    <source>
        <dbReference type="ARBA" id="ARBA00047899"/>
    </source>
</evidence>
<evidence type="ECO:0000256" key="2">
    <source>
        <dbReference type="ARBA" id="ARBA00022475"/>
    </source>
</evidence>
<dbReference type="InterPro" id="IPR000858">
    <property type="entry name" value="S_locus_glycoprot_dom"/>
</dbReference>
<dbReference type="EMBL" id="CM007900">
    <property type="protein sequence ID" value="OTG07596.1"/>
    <property type="molecule type" value="Genomic_DNA"/>
</dbReference>
<dbReference type="GO" id="GO:0048544">
    <property type="term" value="P:recognition of pollen"/>
    <property type="evidence" value="ECO:0007669"/>
    <property type="project" value="InterPro"/>
</dbReference>
<evidence type="ECO:0000256" key="1">
    <source>
        <dbReference type="ARBA" id="ARBA00004251"/>
    </source>
</evidence>
<evidence type="ECO:0000256" key="14">
    <source>
        <dbReference type="ARBA" id="ARBA00023157"/>
    </source>
</evidence>
<reference evidence="26" key="1">
    <citation type="journal article" date="2017" name="Nature">
        <title>The sunflower genome provides insights into oil metabolism, flowering and Asterid evolution.</title>
        <authorList>
            <person name="Badouin H."/>
            <person name="Gouzy J."/>
            <person name="Grassa C.J."/>
            <person name="Murat F."/>
            <person name="Staton S.E."/>
            <person name="Cottret L."/>
            <person name="Lelandais-Briere C."/>
            <person name="Owens G.L."/>
            <person name="Carrere S."/>
            <person name="Mayjonade B."/>
            <person name="Legrand L."/>
            <person name="Gill N."/>
            <person name="Kane N.C."/>
            <person name="Bowers J.E."/>
            <person name="Hubner S."/>
            <person name="Bellec A."/>
            <person name="Berard A."/>
            <person name="Berges H."/>
            <person name="Blanchet N."/>
            <person name="Boniface M.C."/>
            <person name="Brunel D."/>
            <person name="Catrice O."/>
            <person name="Chaidir N."/>
            <person name="Claudel C."/>
            <person name="Donnadieu C."/>
            <person name="Faraut T."/>
            <person name="Fievet G."/>
            <person name="Helmstetter N."/>
            <person name="King M."/>
            <person name="Knapp S.J."/>
            <person name="Lai Z."/>
            <person name="Le Paslier M.C."/>
            <person name="Lippi Y."/>
            <person name="Lorenzon L."/>
            <person name="Mandel J.R."/>
            <person name="Marage G."/>
            <person name="Marchand G."/>
            <person name="Marquand E."/>
            <person name="Bret-Mestries E."/>
            <person name="Morien E."/>
            <person name="Nambeesan S."/>
            <person name="Nguyen T."/>
            <person name="Pegot-Espagnet P."/>
            <person name="Pouilly N."/>
            <person name="Raftis F."/>
            <person name="Sallet E."/>
            <person name="Schiex T."/>
            <person name="Thomas J."/>
            <person name="Vandecasteele C."/>
            <person name="Vares D."/>
            <person name="Vear F."/>
            <person name="Vautrin S."/>
            <person name="Crespi M."/>
            <person name="Mangin B."/>
            <person name="Burke J.M."/>
            <person name="Salse J."/>
            <person name="Munos S."/>
            <person name="Vincourt P."/>
            <person name="Rieseberg L.H."/>
            <person name="Langlade N.B."/>
        </authorList>
    </citation>
    <scope>NUCLEOTIDE SEQUENCE [LARGE SCALE GENOMIC DNA]</scope>
    <source>
        <strain evidence="26">cv. SF193</strain>
    </source>
</reference>
<feature type="transmembrane region" description="Helical" evidence="21">
    <location>
        <begin position="35"/>
        <end position="53"/>
    </location>
</feature>
<dbReference type="InterPro" id="IPR036426">
    <property type="entry name" value="Bulb-type_lectin_dom_sf"/>
</dbReference>
<evidence type="ECO:0000313" key="26">
    <source>
        <dbReference type="Proteomes" id="UP000215914"/>
    </source>
</evidence>
<dbReference type="CDD" id="cd01098">
    <property type="entry name" value="PAN_AP_plant"/>
    <property type="match status" value="1"/>
</dbReference>
<evidence type="ECO:0000313" key="25">
    <source>
        <dbReference type="EMBL" id="OTG07596.1"/>
    </source>
</evidence>
<proteinExistence type="inferred from homology"/>
<evidence type="ECO:0000256" key="20">
    <source>
        <dbReference type="PROSITE-ProRule" id="PRU10141"/>
    </source>
</evidence>
<organism evidence="25 26">
    <name type="scientific">Helianthus annuus</name>
    <name type="common">Common sunflower</name>
    <dbReference type="NCBI Taxonomy" id="4232"/>
    <lineage>
        <taxon>Eukaryota</taxon>
        <taxon>Viridiplantae</taxon>
        <taxon>Streptophyta</taxon>
        <taxon>Embryophyta</taxon>
        <taxon>Tracheophyta</taxon>
        <taxon>Spermatophyta</taxon>
        <taxon>Magnoliopsida</taxon>
        <taxon>eudicotyledons</taxon>
        <taxon>Gunneridae</taxon>
        <taxon>Pentapetalae</taxon>
        <taxon>asterids</taxon>
        <taxon>campanulids</taxon>
        <taxon>Asterales</taxon>
        <taxon>Asteraceae</taxon>
        <taxon>Asteroideae</taxon>
        <taxon>Heliantheae alliance</taxon>
        <taxon>Heliantheae</taxon>
        <taxon>Helianthus</taxon>
    </lineage>
</organism>
<feature type="binding site" evidence="20">
    <location>
        <position position="570"/>
    </location>
    <ligand>
        <name>ATP</name>
        <dbReference type="ChEBI" id="CHEBI:30616"/>
    </ligand>
</feature>
<dbReference type="InterPro" id="IPR008271">
    <property type="entry name" value="Ser/Thr_kinase_AS"/>
</dbReference>
<dbReference type="SMART" id="SM00220">
    <property type="entry name" value="S_TKc"/>
    <property type="match status" value="1"/>
</dbReference>
<keyword evidence="26" id="KW-1185">Reference proteome</keyword>
<evidence type="ECO:0000256" key="10">
    <source>
        <dbReference type="ARBA" id="ARBA00022777"/>
    </source>
</evidence>
<dbReference type="GO" id="GO:0030246">
    <property type="term" value="F:carbohydrate binding"/>
    <property type="evidence" value="ECO:0007669"/>
    <property type="project" value="UniProtKB-KW"/>
</dbReference>
<dbReference type="CDD" id="cd00028">
    <property type="entry name" value="B_lectin"/>
    <property type="match status" value="1"/>
</dbReference>
<comment type="catalytic activity">
    <reaction evidence="17 19">
        <text>L-threonyl-[protein] + ATP = O-phospho-L-threonyl-[protein] + ADP + H(+)</text>
        <dbReference type="Rhea" id="RHEA:46608"/>
        <dbReference type="Rhea" id="RHEA-COMP:11060"/>
        <dbReference type="Rhea" id="RHEA-COMP:11605"/>
        <dbReference type="ChEBI" id="CHEBI:15378"/>
        <dbReference type="ChEBI" id="CHEBI:30013"/>
        <dbReference type="ChEBI" id="CHEBI:30616"/>
        <dbReference type="ChEBI" id="CHEBI:61977"/>
        <dbReference type="ChEBI" id="CHEBI:456216"/>
        <dbReference type="EC" id="2.7.11.1"/>
    </reaction>
</comment>
<comment type="catalytic activity">
    <reaction evidence="18 19">
        <text>L-seryl-[protein] + ATP = O-phospho-L-seryl-[protein] + ADP + H(+)</text>
        <dbReference type="Rhea" id="RHEA:17989"/>
        <dbReference type="Rhea" id="RHEA-COMP:9863"/>
        <dbReference type="Rhea" id="RHEA-COMP:11604"/>
        <dbReference type="ChEBI" id="CHEBI:15378"/>
        <dbReference type="ChEBI" id="CHEBI:29999"/>
        <dbReference type="ChEBI" id="CHEBI:30616"/>
        <dbReference type="ChEBI" id="CHEBI:83421"/>
        <dbReference type="ChEBI" id="CHEBI:456216"/>
        <dbReference type="EC" id="2.7.11.1"/>
    </reaction>
</comment>
<dbReference type="GO" id="GO:0005524">
    <property type="term" value="F:ATP binding"/>
    <property type="evidence" value="ECO:0007669"/>
    <property type="project" value="UniProtKB-UniRule"/>
</dbReference>
<keyword evidence="10 19" id="KW-0418">Kinase</keyword>
<dbReference type="Pfam" id="PF01453">
    <property type="entry name" value="B_lectin"/>
    <property type="match status" value="1"/>
</dbReference>
<dbReference type="FunFam" id="2.90.10.10:FF:000005">
    <property type="entry name" value="G-type lectin S-receptor-like serine/threonine-protein kinase"/>
    <property type="match status" value="1"/>
</dbReference>
<dbReference type="SUPFAM" id="SSF56112">
    <property type="entry name" value="Protein kinase-like (PK-like)"/>
    <property type="match status" value="1"/>
</dbReference>
<dbReference type="GO" id="GO:0106310">
    <property type="term" value="F:protein serine kinase activity"/>
    <property type="evidence" value="ECO:0007669"/>
    <property type="project" value="RHEA"/>
</dbReference>
<keyword evidence="3 19" id="KW-0723">Serine/threonine-protein kinase</keyword>
<dbReference type="Gene3D" id="1.10.510.10">
    <property type="entry name" value="Transferase(Phosphotransferase) domain 1"/>
    <property type="match status" value="1"/>
</dbReference>
<name>A0A251TAL5_HELAN</name>
<evidence type="ECO:0000256" key="5">
    <source>
        <dbReference type="ARBA" id="ARBA00022679"/>
    </source>
</evidence>
<dbReference type="GO" id="GO:0007165">
    <property type="term" value="P:signal transduction"/>
    <property type="evidence" value="ECO:0000318"/>
    <property type="project" value="GO_Central"/>
</dbReference>
<dbReference type="InterPro" id="IPR001245">
    <property type="entry name" value="Ser-Thr/Tyr_kinase_cat_dom"/>
</dbReference>
<keyword evidence="4" id="KW-0245">EGF-like domain</keyword>
<dbReference type="SMART" id="SM00473">
    <property type="entry name" value="PAN_AP"/>
    <property type="match status" value="1"/>
</dbReference>
<dbReference type="PIRSF" id="PIRSF000641">
    <property type="entry name" value="SRK"/>
    <property type="match status" value="1"/>
</dbReference>
<feature type="domain" description="Apple" evidence="24">
    <location>
        <begin position="373"/>
        <end position="457"/>
    </location>
</feature>
<evidence type="ECO:0000259" key="23">
    <source>
        <dbReference type="PROSITE" id="PS50927"/>
    </source>
</evidence>
<dbReference type="GO" id="GO:0005886">
    <property type="term" value="C:plasma membrane"/>
    <property type="evidence" value="ECO:0000318"/>
    <property type="project" value="GO_Central"/>
</dbReference>
<dbReference type="InterPro" id="IPR003609">
    <property type="entry name" value="Pan_app"/>
</dbReference>
<dbReference type="InterPro" id="IPR017441">
    <property type="entry name" value="Protein_kinase_ATP_BS"/>
</dbReference>
<comment type="similarity">
    <text evidence="19">Belongs to the protein kinase superfamily. Ser/Thr protein kinase family.</text>
</comment>
<keyword evidence="16" id="KW-0325">Glycoprotein</keyword>
<evidence type="ECO:0000256" key="19">
    <source>
        <dbReference type="PIRNR" id="PIRNR000641"/>
    </source>
</evidence>
<dbReference type="Pfam" id="PF08276">
    <property type="entry name" value="PAN_2"/>
    <property type="match status" value="1"/>
</dbReference>
<dbReference type="PROSITE" id="PS50011">
    <property type="entry name" value="PROTEIN_KINASE_DOM"/>
    <property type="match status" value="1"/>
</dbReference>
<evidence type="ECO:0000256" key="21">
    <source>
        <dbReference type="SAM" id="Phobius"/>
    </source>
</evidence>
<dbReference type="GO" id="GO:0006955">
    <property type="term" value="P:immune response"/>
    <property type="evidence" value="ECO:0000318"/>
    <property type="project" value="GO_Central"/>
</dbReference>
<comment type="subcellular location">
    <subcellularLocation>
        <location evidence="1">Cell membrane</location>
        <topology evidence="1">Single-pass type I membrane protein</topology>
    </subcellularLocation>
</comment>
<keyword evidence="5 19" id="KW-0808">Transferase</keyword>
<evidence type="ECO:0000256" key="4">
    <source>
        <dbReference type="ARBA" id="ARBA00022536"/>
    </source>
</evidence>
<evidence type="ECO:0000256" key="7">
    <source>
        <dbReference type="ARBA" id="ARBA00022729"/>
    </source>
</evidence>
<feature type="domain" description="Protein kinase" evidence="22">
    <location>
        <begin position="542"/>
        <end position="828"/>
    </location>
</feature>
<evidence type="ECO:0000259" key="22">
    <source>
        <dbReference type="PROSITE" id="PS50011"/>
    </source>
</evidence>
<evidence type="ECO:0000259" key="24">
    <source>
        <dbReference type="PROSITE" id="PS50948"/>
    </source>
</evidence>
<dbReference type="InterPro" id="IPR024171">
    <property type="entry name" value="SRK-like_kinase"/>
</dbReference>
<dbReference type="PROSITE" id="PS50927">
    <property type="entry name" value="BULB_LECTIN"/>
    <property type="match status" value="1"/>
</dbReference>
<dbReference type="InterPro" id="IPR011009">
    <property type="entry name" value="Kinase-like_dom_sf"/>
</dbReference>
<dbReference type="Proteomes" id="UP000215914">
    <property type="component" value="Chromosome 11"/>
</dbReference>
<dbReference type="EC" id="2.7.11.1" evidence="19"/>
<evidence type="ECO:0000256" key="18">
    <source>
        <dbReference type="ARBA" id="ARBA00048679"/>
    </source>
</evidence>
<dbReference type="GO" id="GO:0004674">
    <property type="term" value="F:protein serine/threonine kinase activity"/>
    <property type="evidence" value="ECO:0000318"/>
    <property type="project" value="GO_Central"/>
</dbReference>
<evidence type="ECO:0000256" key="6">
    <source>
        <dbReference type="ARBA" id="ARBA00022692"/>
    </source>
</evidence>
<dbReference type="PANTHER" id="PTHR27002:SF851">
    <property type="entry name" value="G-TYPE LECTIN S-RECEPTOR-LIKE SERINE_THREONINE-PROTEIN KINASE SD1-1"/>
    <property type="match status" value="1"/>
</dbReference>
<evidence type="ECO:0000256" key="9">
    <source>
        <dbReference type="ARBA" id="ARBA00022741"/>
    </source>
</evidence>
<accession>A0A251TAL5</accession>
<dbReference type="InterPro" id="IPR000719">
    <property type="entry name" value="Prot_kinase_dom"/>
</dbReference>
<feature type="domain" description="Bulb-type lectin" evidence="23">
    <location>
        <begin position="61"/>
        <end position="181"/>
    </location>
</feature>
<dbReference type="OMA" id="ANNTHHW"/>
<dbReference type="FunFam" id="3.30.200.20:FF:000330">
    <property type="entry name" value="G-type lectin S-receptor-like serine/threonine-protein kinase At4g03230"/>
    <property type="match status" value="1"/>
</dbReference>
<dbReference type="FunFam" id="1.10.510.10:FF:000060">
    <property type="entry name" value="G-type lectin S-receptor-like serine/threonine-protein kinase"/>
    <property type="match status" value="1"/>
</dbReference>
<evidence type="ECO:0000256" key="12">
    <source>
        <dbReference type="ARBA" id="ARBA00022989"/>
    </source>
</evidence>
<keyword evidence="2" id="KW-1003">Cell membrane</keyword>
<keyword evidence="9 19" id="KW-0547">Nucleotide-binding</keyword>
<keyword evidence="15" id="KW-0675">Receptor</keyword>
<keyword evidence="7" id="KW-0732">Signal</keyword>
<keyword evidence="6 21" id="KW-0812">Transmembrane</keyword>
<evidence type="ECO:0000256" key="16">
    <source>
        <dbReference type="ARBA" id="ARBA00023180"/>
    </source>
</evidence>
<dbReference type="CDD" id="cd14066">
    <property type="entry name" value="STKc_IRAK"/>
    <property type="match status" value="1"/>
</dbReference>